<reference evidence="6" key="1">
    <citation type="journal article" date="2019" name="Int. J. Syst. Evol. Microbiol.">
        <title>The Global Catalogue of Microorganisms (GCM) 10K type strain sequencing project: providing services to taxonomists for standard genome sequencing and annotation.</title>
        <authorList>
            <consortium name="The Broad Institute Genomics Platform"/>
            <consortium name="The Broad Institute Genome Sequencing Center for Infectious Disease"/>
            <person name="Wu L."/>
            <person name="Ma J."/>
        </authorList>
    </citation>
    <scope>NUCLEOTIDE SEQUENCE [LARGE SCALE GENOMIC DNA]</scope>
    <source>
        <strain evidence="6">CGMCC 1.15474</strain>
    </source>
</reference>
<dbReference type="Proteomes" id="UP001597318">
    <property type="component" value="Unassembled WGS sequence"/>
</dbReference>
<comment type="caution">
    <text evidence="5">The sequence shown here is derived from an EMBL/GenBank/DDBJ whole genome shotgun (WGS) entry which is preliminary data.</text>
</comment>
<dbReference type="RefSeq" id="WP_379049923.1">
    <property type="nucleotide sequence ID" value="NZ_JBHUIK010000001.1"/>
</dbReference>
<dbReference type="CDD" id="cd08490">
    <property type="entry name" value="PBP2_NikA_DppA_OppA_like_3"/>
    <property type="match status" value="1"/>
</dbReference>
<keyword evidence="6" id="KW-1185">Reference proteome</keyword>
<dbReference type="PANTHER" id="PTHR30290:SF9">
    <property type="entry name" value="OLIGOPEPTIDE-BINDING PROTEIN APPA"/>
    <property type="match status" value="1"/>
</dbReference>
<evidence type="ECO:0000256" key="3">
    <source>
        <dbReference type="ARBA" id="ARBA00022729"/>
    </source>
</evidence>
<name>A0ABW5BR72_9BACI</name>
<dbReference type="InterPro" id="IPR030678">
    <property type="entry name" value="Peptide/Ni-bd"/>
</dbReference>
<dbReference type="PROSITE" id="PS51257">
    <property type="entry name" value="PROKAR_LIPOPROTEIN"/>
    <property type="match status" value="1"/>
</dbReference>
<protein>
    <submittedName>
        <fullName evidence="5">Nickel ABC transporter substrate-binding protein</fullName>
    </submittedName>
</protein>
<dbReference type="InterPro" id="IPR050035">
    <property type="entry name" value="NikA"/>
</dbReference>
<comment type="similarity">
    <text evidence="1">Belongs to the bacterial solute-binding protein 5 family.</text>
</comment>
<keyword evidence="2" id="KW-0813">Transport</keyword>
<sequence>MKATCFSIFIGIVLMLSACSNSSTNSKEAANEAQEKSLTFLFNFPTSTLDPHQDDNSTTVRAGITETLVKLNEDLELEPWLASEWKAIDELTWSFTVQEGVLFQDGTKLDAEAVKQSFERGINVSESMKAALKLESISTDGNSVIFKTTQPLPAFPSELTHPHTSIVKVEDDEKLRTAPIGTGPFVVDTFDSEVKVELTKNTSYWNGEPKLDKVTFGFNSDANARAMALQSGEADIIYYLPSELATSLKSDENIVVESVSSLRTHFISYNTNSSEVADEKVRQALDSLFDREAVANDLMGGMAVPAGGPFNPDFPFSMKADPVKFDPSHAKKLLEEAGYKEDNGVMEKNGEPLQLEMITYQSRPELPLIAQMLQSNAKEIGVKINIKSVENIDEYLSTNEEWDIATYSNLTAPRGDVGYFLNSAYSLDGALNIGEINDPEINEIVTELNKTTDVEKRNDLGKQVENMTQQKIYQSYIVHPMITVAMKKDVKNYSVSKQEYYLITNQLDVE</sequence>
<organism evidence="5 6">
    <name type="scientific">Metabacillus endolithicus</name>
    <dbReference type="NCBI Taxonomy" id="1535204"/>
    <lineage>
        <taxon>Bacteria</taxon>
        <taxon>Bacillati</taxon>
        <taxon>Bacillota</taxon>
        <taxon>Bacilli</taxon>
        <taxon>Bacillales</taxon>
        <taxon>Bacillaceae</taxon>
        <taxon>Metabacillus</taxon>
    </lineage>
</organism>
<dbReference type="PIRSF" id="PIRSF002741">
    <property type="entry name" value="MppA"/>
    <property type="match status" value="1"/>
</dbReference>
<dbReference type="InterPro" id="IPR039424">
    <property type="entry name" value="SBP_5"/>
</dbReference>
<accession>A0ABW5BR72</accession>
<evidence type="ECO:0000259" key="4">
    <source>
        <dbReference type="Pfam" id="PF00496"/>
    </source>
</evidence>
<dbReference type="SUPFAM" id="SSF53850">
    <property type="entry name" value="Periplasmic binding protein-like II"/>
    <property type="match status" value="1"/>
</dbReference>
<dbReference type="InterPro" id="IPR000914">
    <property type="entry name" value="SBP_5_dom"/>
</dbReference>
<dbReference type="Gene3D" id="3.40.190.10">
    <property type="entry name" value="Periplasmic binding protein-like II"/>
    <property type="match status" value="1"/>
</dbReference>
<evidence type="ECO:0000313" key="6">
    <source>
        <dbReference type="Proteomes" id="UP001597318"/>
    </source>
</evidence>
<evidence type="ECO:0000313" key="5">
    <source>
        <dbReference type="EMBL" id="MFD2212597.1"/>
    </source>
</evidence>
<dbReference type="Gene3D" id="3.10.105.10">
    <property type="entry name" value="Dipeptide-binding Protein, Domain 3"/>
    <property type="match status" value="1"/>
</dbReference>
<gene>
    <name evidence="5" type="primary">nikA</name>
    <name evidence="5" type="ORF">ACFSKK_02590</name>
</gene>
<dbReference type="NCBIfam" id="NF045468">
    <property type="entry name" value="Opp5A_nikA"/>
    <property type="match status" value="1"/>
</dbReference>
<proteinExistence type="inferred from homology"/>
<dbReference type="Pfam" id="PF00496">
    <property type="entry name" value="SBP_bac_5"/>
    <property type="match status" value="1"/>
</dbReference>
<keyword evidence="3" id="KW-0732">Signal</keyword>
<dbReference type="PANTHER" id="PTHR30290">
    <property type="entry name" value="PERIPLASMIC BINDING COMPONENT OF ABC TRANSPORTER"/>
    <property type="match status" value="1"/>
</dbReference>
<evidence type="ECO:0000256" key="2">
    <source>
        <dbReference type="ARBA" id="ARBA00022448"/>
    </source>
</evidence>
<dbReference type="EMBL" id="JBHUIK010000001">
    <property type="protein sequence ID" value="MFD2212597.1"/>
    <property type="molecule type" value="Genomic_DNA"/>
</dbReference>
<evidence type="ECO:0000256" key="1">
    <source>
        <dbReference type="ARBA" id="ARBA00005695"/>
    </source>
</evidence>
<feature type="domain" description="Solute-binding protein family 5" evidence="4">
    <location>
        <begin position="76"/>
        <end position="426"/>
    </location>
</feature>